<dbReference type="GeneID" id="27703913"/>
<gene>
    <name evidence="2" type="ORF">Z519_10985</name>
</gene>
<name>A0A0D2EE68_CLAB1</name>
<accession>A0A0D2EE68</accession>
<dbReference type="InterPro" id="IPR018523">
    <property type="entry name" value="Isocitrate_lyase_ph_CS"/>
</dbReference>
<dbReference type="InterPro" id="IPR039556">
    <property type="entry name" value="ICL/PEPM"/>
</dbReference>
<dbReference type="AlphaFoldDB" id="A0A0D2EE68"/>
<dbReference type="PANTHER" id="PTHR42905:SF2">
    <property type="entry name" value="PHOSPHOENOLPYRUVATE CARBOXYLASE FAMILY PROTEIN"/>
    <property type="match status" value="1"/>
</dbReference>
<dbReference type="InterPro" id="IPR015813">
    <property type="entry name" value="Pyrv/PenolPyrv_kinase-like_dom"/>
</dbReference>
<dbReference type="RefSeq" id="XP_016615085.1">
    <property type="nucleotide sequence ID" value="XM_016768698.1"/>
</dbReference>
<dbReference type="VEuPathDB" id="FungiDB:Z519_10985"/>
<organism evidence="2 3">
    <name type="scientific">Cladophialophora bantiana (strain ATCC 10958 / CBS 173.52 / CDC B-1940 / NIH 8579)</name>
    <name type="common">Xylohypha bantiana</name>
    <dbReference type="NCBI Taxonomy" id="1442370"/>
    <lineage>
        <taxon>Eukaryota</taxon>
        <taxon>Fungi</taxon>
        <taxon>Dikarya</taxon>
        <taxon>Ascomycota</taxon>
        <taxon>Pezizomycotina</taxon>
        <taxon>Eurotiomycetes</taxon>
        <taxon>Chaetothyriomycetidae</taxon>
        <taxon>Chaetothyriales</taxon>
        <taxon>Herpotrichiellaceae</taxon>
        <taxon>Cladophialophora</taxon>
    </lineage>
</organism>
<dbReference type="SUPFAM" id="SSF51621">
    <property type="entry name" value="Phosphoenolpyruvate/pyruvate domain"/>
    <property type="match status" value="1"/>
</dbReference>
<dbReference type="GO" id="GO:0046421">
    <property type="term" value="F:methylisocitrate lyase activity"/>
    <property type="evidence" value="ECO:0007669"/>
    <property type="project" value="UniProtKB-EC"/>
</dbReference>
<comment type="catalytic activity">
    <reaction evidence="1">
        <text>(2S,3R)-3-hydroxybutane-1,2,3-tricarboxylate = pyruvate + succinate</text>
        <dbReference type="Rhea" id="RHEA:16809"/>
        <dbReference type="ChEBI" id="CHEBI:15361"/>
        <dbReference type="ChEBI" id="CHEBI:30031"/>
        <dbReference type="ChEBI" id="CHEBI:57429"/>
        <dbReference type="EC" id="4.1.3.30"/>
    </reaction>
</comment>
<dbReference type="PROSITE" id="PS00161">
    <property type="entry name" value="ISOCITRATE_LYASE"/>
    <property type="match status" value="1"/>
</dbReference>
<dbReference type="OrthoDB" id="1923844at2759"/>
<sequence length="318" mass="33865">MRTGNPSAAQQNGEGKKPFRQAATILREMLNDPEKIVVCPGVYDGFTARIALDIGFDALYMTGAGTAASRIGAPDLGIINMTEMAANASMIAGLDWSVPVIADADTGFGSSLSAARTAKTYIEGNVAALHIEDQAFVKRCGHLRNKELVPLDTYLTRIRAASMAREASGRDLVIIARTDSLQSLGFDEAIRRLKAAHEAGADVAFFEGLVSKEQAREAVKALAPIPCLLNIVHGGVTPIISAKEAKEMGFKIVIWSILSLAEVYNSTRRAMKELRDTGLVTEREDKAGGIYDVFSVVGINQCAEFDAAAGGVTLKGGF</sequence>
<proteinExistence type="predicted"/>
<reference evidence="2" key="1">
    <citation type="submission" date="2015-01" db="EMBL/GenBank/DDBJ databases">
        <title>The Genome Sequence of Cladophialophora bantiana CBS 173.52.</title>
        <authorList>
            <consortium name="The Broad Institute Genomics Platform"/>
            <person name="Cuomo C."/>
            <person name="de Hoog S."/>
            <person name="Gorbushina A."/>
            <person name="Stielow B."/>
            <person name="Teixiera M."/>
            <person name="Abouelleil A."/>
            <person name="Chapman S.B."/>
            <person name="Priest M."/>
            <person name="Young S.K."/>
            <person name="Wortman J."/>
            <person name="Nusbaum C."/>
            <person name="Birren B."/>
        </authorList>
    </citation>
    <scope>NUCLEOTIDE SEQUENCE [LARGE SCALE GENOMIC DNA]</scope>
    <source>
        <strain evidence="2">CBS 173.52</strain>
    </source>
</reference>
<dbReference type="Gene3D" id="3.20.20.60">
    <property type="entry name" value="Phosphoenolpyruvate-binding domains"/>
    <property type="match status" value="1"/>
</dbReference>
<protein>
    <recommendedName>
        <fullName evidence="4">Methylisocitrate lyase</fullName>
    </recommendedName>
</protein>
<dbReference type="HOGENOM" id="CLU_027389_3_0_1"/>
<dbReference type="CDD" id="cd00377">
    <property type="entry name" value="ICL_PEPM"/>
    <property type="match status" value="1"/>
</dbReference>
<evidence type="ECO:0000256" key="1">
    <source>
        <dbReference type="ARBA" id="ARBA00001050"/>
    </source>
</evidence>
<dbReference type="PANTHER" id="PTHR42905">
    <property type="entry name" value="PHOSPHOENOLPYRUVATE CARBOXYLASE"/>
    <property type="match status" value="1"/>
</dbReference>
<dbReference type="Proteomes" id="UP000053789">
    <property type="component" value="Unassembled WGS sequence"/>
</dbReference>
<dbReference type="EMBL" id="KN846999">
    <property type="protein sequence ID" value="KIW88416.1"/>
    <property type="molecule type" value="Genomic_DNA"/>
</dbReference>
<dbReference type="Pfam" id="PF13714">
    <property type="entry name" value="PEP_mutase"/>
    <property type="match status" value="1"/>
</dbReference>
<keyword evidence="3" id="KW-1185">Reference proteome</keyword>
<evidence type="ECO:0008006" key="4">
    <source>
        <dbReference type="Google" id="ProtNLM"/>
    </source>
</evidence>
<dbReference type="InterPro" id="IPR040442">
    <property type="entry name" value="Pyrv_kinase-like_dom_sf"/>
</dbReference>
<evidence type="ECO:0000313" key="2">
    <source>
        <dbReference type="EMBL" id="KIW88416.1"/>
    </source>
</evidence>
<evidence type="ECO:0000313" key="3">
    <source>
        <dbReference type="Proteomes" id="UP000053789"/>
    </source>
</evidence>